<proteinExistence type="inferred from homology"/>
<dbReference type="InterPro" id="IPR012309">
    <property type="entry name" value="DNA_ligase_ATP-dep_C"/>
</dbReference>
<dbReference type="InterPro" id="IPR012310">
    <property type="entry name" value="DNA_ligase_ATP-dep_cent"/>
</dbReference>
<organism evidence="6 7">
    <name type="scientific">Paenibacillus odorifer</name>
    <dbReference type="NCBI Taxonomy" id="189426"/>
    <lineage>
        <taxon>Bacteria</taxon>
        <taxon>Bacillati</taxon>
        <taxon>Bacillota</taxon>
        <taxon>Bacilli</taxon>
        <taxon>Bacillales</taxon>
        <taxon>Paenibacillaceae</taxon>
        <taxon>Paenibacillus</taxon>
    </lineage>
</organism>
<dbReference type="AlphaFoldDB" id="A0A1R0ZKB5"/>
<dbReference type="SUPFAM" id="SSF50249">
    <property type="entry name" value="Nucleic acid-binding proteins"/>
    <property type="match status" value="1"/>
</dbReference>
<evidence type="ECO:0000313" key="7">
    <source>
        <dbReference type="Proteomes" id="UP000187425"/>
    </source>
</evidence>
<dbReference type="RefSeq" id="WP_076283925.1">
    <property type="nucleotide sequence ID" value="NZ_MPTW01000003.1"/>
</dbReference>
<dbReference type="EMBL" id="MPTW01000003">
    <property type="protein sequence ID" value="OME72195.1"/>
    <property type="molecule type" value="Genomic_DNA"/>
</dbReference>
<evidence type="ECO:0000256" key="2">
    <source>
        <dbReference type="ARBA" id="ARBA00012727"/>
    </source>
</evidence>
<dbReference type="PANTHER" id="PTHR45674:SF4">
    <property type="entry name" value="DNA LIGASE 1"/>
    <property type="match status" value="1"/>
</dbReference>
<dbReference type="Proteomes" id="UP000187425">
    <property type="component" value="Unassembled WGS sequence"/>
</dbReference>
<dbReference type="Gene3D" id="2.40.50.140">
    <property type="entry name" value="Nucleic acid-binding proteins"/>
    <property type="match status" value="1"/>
</dbReference>
<feature type="domain" description="ATP-dependent DNA ligase family profile" evidence="5">
    <location>
        <begin position="105"/>
        <end position="195"/>
    </location>
</feature>
<evidence type="ECO:0000259" key="5">
    <source>
        <dbReference type="PROSITE" id="PS50160"/>
    </source>
</evidence>
<evidence type="ECO:0000256" key="3">
    <source>
        <dbReference type="ARBA" id="ARBA00022598"/>
    </source>
</evidence>
<dbReference type="CDD" id="cd07906">
    <property type="entry name" value="Adenylation_DNA_ligase_LigD_LigC"/>
    <property type="match status" value="1"/>
</dbReference>
<evidence type="ECO:0000256" key="4">
    <source>
        <dbReference type="ARBA" id="ARBA00034003"/>
    </source>
</evidence>
<comment type="similarity">
    <text evidence="1">Belongs to the ATP-dependent DNA ligase family.</text>
</comment>
<dbReference type="GO" id="GO:0006281">
    <property type="term" value="P:DNA repair"/>
    <property type="evidence" value="ECO:0007669"/>
    <property type="project" value="InterPro"/>
</dbReference>
<dbReference type="OrthoDB" id="9802472at2"/>
<dbReference type="GO" id="GO:0006310">
    <property type="term" value="P:DNA recombination"/>
    <property type="evidence" value="ECO:0007669"/>
    <property type="project" value="InterPro"/>
</dbReference>
<dbReference type="GO" id="GO:0005524">
    <property type="term" value="F:ATP binding"/>
    <property type="evidence" value="ECO:0007669"/>
    <property type="project" value="InterPro"/>
</dbReference>
<sequence length="315" mass="35329">MKLQPIIPFEPILAGQLPAGNQWIAQIKWDGVRMLSYYDGSTTQLINRRGNYRTAQYPELTDVNTYCKADSVILDGEIIALGDGKPSFHEVMRRDSLKNGSTISVVRYQVPIIYMIFDILFYNGQSTMDQPLFSRQQLLNDILLPHPHVQAVPSYTNPTELFAAAQIQSLEGIVCKDINSTYAPGGKDKRWQKRKIISDLTAVAGGVTFRDGIVNALLLGLYDDKGNLHYIGHAGPGKLTVQDKRDLTAEVQHLKIDQMPFTADPQRGKGAFWIKPKLVFKVHFLEWNTSGTLRQPVTQARVDLPPESCTMEQKG</sequence>
<dbReference type="PANTHER" id="PTHR45674">
    <property type="entry name" value="DNA LIGASE 1/3 FAMILY MEMBER"/>
    <property type="match status" value="1"/>
</dbReference>
<protein>
    <recommendedName>
        <fullName evidence="2">DNA ligase (ATP)</fullName>
        <ecNumber evidence="2">6.5.1.1</ecNumber>
    </recommendedName>
</protein>
<dbReference type="Pfam" id="PF01068">
    <property type="entry name" value="DNA_ligase_A_M"/>
    <property type="match status" value="1"/>
</dbReference>
<dbReference type="CDD" id="cd07971">
    <property type="entry name" value="OBF_DNA_ligase_LigD"/>
    <property type="match status" value="1"/>
</dbReference>
<dbReference type="Pfam" id="PF04679">
    <property type="entry name" value="DNA_ligase_A_C"/>
    <property type="match status" value="1"/>
</dbReference>
<dbReference type="InterPro" id="IPR012340">
    <property type="entry name" value="NA-bd_OB-fold"/>
</dbReference>
<dbReference type="EC" id="6.5.1.1" evidence="2"/>
<dbReference type="SUPFAM" id="SSF56091">
    <property type="entry name" value="DNA ligase/mRNA capping enzyme, catalytic domain"/>
    <property type="match status" value="1"/>
</dbReference>
<dbReference type="Gene3D" id="3.30.470.30">
    <property type="entry name" value="DNA ligase/mRNA capping enzyme"/>
    <property type="match status" value="1"/>
</dbReference>
<dbReference type="GO" id="GO:0003910">
    <property type="term" value="F:DNA ligase (ATP) activity"/>
    <property type="evidence" value="ECO:0007669"/>
    <property type="project" value="UniProtKB-EC"/>
</dbReference>
<name>A0A1R0ZKB5_9BACL</name>
<comment type="catalytic activity">
    <reaction evidence="4">
        <text>ATP + (deoxyribonucleotide)n-3'-hydroxyl + 5'-phospho-(deoxyribonucleotide)m = (deoxyribonucleotide)n+m + AMP + diphosphate.</text>
        <dbReference type="EC" id="6.5.1.1"/>
    </reaction>
</comment>
<evidence type="ECO:0000313" key="6">
    <source>
        <dbReference type="EMBL" id="OME72195.1"/>
    </source>
</evidence>
<gene>
    <name evidence="6" type="ORF">BSK65_07425</name>
</gene>
<evidence type="ECO:0000256" key="1">
    <source>
        <dbReference type="ARBA" id="ARBA00007572"/>
    </source>
</evidence>
<dbReference type="InterPro" id="IPR050191">
    <property type="entry name" value="ATP-dep_DNA_ligase"/>
</dbReference>
<accession>A0A1R0ZKB5</accession>
<dbReference type="Gene3D" id="3.30.1490.70">
    <property type="match status" value="1"/>
</dbReference>
<dbReference type="PROSITE" id="PS50160">
    <property type="entry name" value="DNA_LIGASE_A3"/>
    <property type="match status" value="1"/>
</dbReference>
<keyword evidence="3 6" id="KW-0436">Ligase</keyword>
<comment type="caution">
    <text evidence="6">The sequence shown here is derived from an EMBL/GenBank/DDBJ whole genome shotgun (WGS) entry which is preliminary data.</text>
</comment>
<reference evidence="6 7" key="1">
    <citation type="submission" date="2016-11" db="EMBL/GenBank/DDBJ databases">
        <title>Paenibacillus species isolates.</title>
        <authorList>
            <person name="Beno S.M."/>
        </authorList>
    </citation>
    <scope>NUCLEOTIDE SEQUENCE [LARGE SCALE GENOMIC DNA]</scope>
    <source>
        <strain evidence="6 7">FSL H7-0443</strain>
    </source>
</reference>